<dbReference type="OrthoDB" id="100767at2759"/>
<dbReference type="PANTHER" id="PTHR36234">
    <property type="entry name" value="LYSYL ENDOPEPTIDASE"/>
    <property type="match status" value="1"/>
</dbReference>
<reference evidence="3" key="1">
    <citation type="submission" date="2013-12" db="EMBL/GenBank/DDBJ databases">
        <title>The Genome Sequence of Aphanomyces astaci APO3.</title>
        <authorList>
            <consortium name="The Broad Institute Genomics Platform"/>
            <person name="Russ C."/>
            <person name="Tyler B."/>
            <person name="van West P."/>
            <person name="Dieguez-Uribeondo J."/>
            <person name="Young S.K."/>
            <person name="Zeng Q."/>
            <person name="Gargeya S."/>
            <person name="Fitzgerald M."/>
            <person name="Abouelleil A."/>
            <person name="Alvarado L."/>
            <person name="Chapman S.B."/>
            <person name="Gainer-Dewar J."/>
            <person name="Goldberg J."/>
            <person name="Griggs A."/>
            <person name="Gujja S."/>
            <person name="Hansen M."/>
            <person name="Howarth C."/>
            <person name="Imamovic A."/>
            <person name="Ireland A."/>
            <person name="Larimer J."/>
            <person name="McCowan C."/>
            <person name="Murphy C."/>
            <person name="Pearson M."/>
            <person name="Poon T.W."/>
            <person name="Priest M."/>
            <person name="Roberts A."/>
            <person name="Saif S."/>
            <person name="Shea T."/>
            <person name="Sykes S."/>
            <person name="Wortman J."/>
            <person name="Nusbaum C."/>
            <person name="Birren B."/>
        </authorList>
    </citation>
    <scope>NUCLEOTIDE SEQUENCE [LARGE SCALE GENOMIC DNA]</scope>
    <source>
        <strain evidence="3">APO3</strain>
    </source>
</reference>
<dbReference type="SUPFAM" id="SSF50494">
    <property type="entry name" value="Trypsin-like serine proteases"/>
    <property type="match status" value="1"/>
</dbReference>
<evidence type="ECO:0000256" key="2">
    <source>
        <dbReference type="SAM" id="SignalP"/>
    </source>
</evidence>
<dbReference type="GeneID" id="20814346"/>
<dbReference type="PANTHER" id="PTHR36234:SF5">
    <property type="entry name" value="LYSYL ENDOPEPTIDASE"/>
    <property type="match status" value="1"/>
</dbReference>
<evidence type="ECO:0008006" key="4">
    <source>
        <dbReference type="Google" id="ProtNLM"/>
    </source>
</evidence>
<dbReference type="AlphaFoldDB" id="W4G0P7"/>
<evidence type="ECO:0000313" key="3">
    <source>
        <dbReference type="EMBL" id="ETV72589.1"/>
    </source>
</evidence>
<protein>
    <recommendedName>
        <fullName evidence="4">Serine protease</fullName>
    </recommendedName>
</protein>
<proteinExistence type="predicted"/>
<dbReference type="InterPro" id="IPR043504">
    <property type="entry name" value="Peptidase_S1_PA_chymotrypsin"/>
</dbReference>
<accession>W4G0P7</accession>
<dbReference type="Gene3D" id="2.40.10.10">
    <property type="entry name" value="Trypsin-like serine proteases"/>
    <property type="match status" value="2"/>
</dbReference>
<organism evidence="3">
    <name type="scientific">Aphanomyces astaci</name>
    <name type="common">Crayfish plague agent</name>
    <dbReference type="NCBI Taxonomy" id="112090"/>
    <lineage>
        <taxon>Eukaryota</taxon>
        <taxon>Sar</taxon>
        <taxon>Stramenopiles</taxon>
        <taxon>Oomycota</taxon>
        <taxon>Saprolegniomycetes</taxon>
        <taxon>Saprolegniales</taxon>
        <taxon>Verrucalvaceae</taxon>
        <taxon>Aphanomyces</taxon>
    </lineage>
</organism>
<keyword evidence="2" id="KW-0732">Signal</keyword>
<sequence length="645" mass="69066">MYGSPLVLVAVLALAWTSPVATALRAVPLPASTYRFVGATSNFGLTTSVDPVWTSPPIFQSDAVSITLQLSSLSLPSNSYVLLRPLATAEYPTNASTYFPSGDTGYINVTLPRVYTNYLVVEIYAADDHVRFTEAHSLQVDAFTYITSDDLVAQTQALGRREALCGTDDSVHAVCGYNPASATNSMYAHSRPVVRITVDPNNPFGTDLCTGWLWGSDGHIVTNNHCIGSIAEASTAQFEFVAETIDCNDSMRSTCPGVIEVVSAKLVYTNPTLDYSLLKVDGAVARKYGYLQATPVAPVVNLPVYVPQHPRGGCKLISFLDSTSRGPVTITSLQTAGCETKGGLKYNADTDGGSSGSPVISAIDHSVVALHYCGASSCNNAGIPMLSIVADLQRRGFQLPPDAVALPKSVGSGLIPPFNDPRINPRPPVANFGPPVAFNGILRRLGTSARSFQTTVDQYEITLDAPGQVAVDILSYEIDEVANAYADLNHDCRFNFFDSNVYVYSRDPSVPKYTAYFNDDVDWMLRPSDGRSDGSVSKKDSFLVATLPKGTHVVAVGVSNLSLKNANEAVNEYRWAALESCVGENPAVKAEGTYRLTLTSTVGITVGKAPPKNPSPPAQCTTDLTQLQADCANEQQAYFNQQMNA</sequence>
<name>W4G0P7_APHAT</name>
<dbReference type="Pfam" id="PF13365">
    <property type="entry name" value="Trypsin_2"/>
    <property type="match status" value="1"/>
</dbReference>
<dbReference type="InterPro" id="IPR009003">
    <property type="entry name" value="Peptidase_S1_PA"/>
</dbReference>
<feature type="chain" id="PRO_5004840605" description="Serine protease" evidence="2">
    <location>
        <begin position="24"/>
        <end position="645"/>
    </location>
</feature>
<keyword evidence="1" id="KW-0843">Virulence</keyword>
<dbReference type="RefSeq" id="XP_009837817.1">
    <property type="nucleotide sequence ID" value="XM_009839515.1"/>
</dbReference>
<feature type="signal peptide" evidence="2">
    <location>
        <begin position="1"/>
        <end position="23"/>
    </location>
</feature>
<dbReference type="VEuPathDB" id="FungiDB:H257_12350"/>
<gene>
    <name evidence="3" type="ORF">H257_12350</name>
</gene>
<evidence type="ECO:0000256" key="1">
    <source>
        <dbReference type="ARBA" id="ARBA00023026"/>
    </source>
</evidence>
<dbReference type="EMBL" id="KI913153">
    <property type="protein sequence ID" value="ETV72589.1"/>
    <property type="molecule type" value="Genomic_DNA"/>
</dbReference>